<dbReference type="Pfam" id="PF16736">
    <property type="entry name" value="sCache_like"/>
    <property type="match status" value="1"/>
</dbReference>
<feature type="transmembrane region" description="Helical" evidence="14">
    <location>
        <begin position="12"/>
        <end position="32"/>
    </location>
</feature>
<dbReference type="SUPFAM" id="SSF47384">
    <property type="entry name" value="Homodimeric domain of signal transducing histidine kinase"/>
    <property type="match status" value="1"/>
</dbReference>
<dbReference type="PROSITE" id="PS50109">
    <property type="entry name" value="HIS_KIN"/>
    <property type="match status" value="1"/>
</dbReference>
<evidence type="ECO:0000256" key="1">
    <source>
        <dbReference type="ARBA" id="ARBA00000085"/>
    </source>
</evidence>
<dbReference type="SMART" id="SM00091">
    <property type="entry name" value="PAS"/>
    <property type="match status" value="1"/>
</dbReference>
<evidence type="ECO:0000256" key="5">
    <source>
        <dbReference type="ARBA" id="ARBA00022475"/>
    </source>
</evidence>
<dbReference type="InterPro" id="IPR005467">
    <property type="entry name" value="His_kinase_dom"/>
</dbReference>
<comment type="caution">
    <text evidence="16">The sequence shown here is derived from an EMBL/GenBank/DDBJ whole genome shotgun (WGS) entry which is preliminary data.</text>
</comment>
<dbReference type="InterPro" id="IPR000014">
    <property type="entry name" value="PAS"/>
</dbReference>
<name>A0AAE3DSR1_9FIRM</name>
<evidence type="ECO:0000256" key="12">
    <source>
        <dbReference type="ARBA" id="ARBA00023136"/>
    </source>
</evidence>
<dbReference type="GO" id="GO:0005524">
    <property type="term" value="F:ATP binding"/>
    <property type="evidence" value="ECO:0007669"/>
    <property type="project" value="UniProtKB-KW"/>
</dbReference>
<evidence type="ECO:0000313" key="17">
    <source>
        <dbReference type="Proteomes" id="UP001197875"/>
    </source>
</evidence>
<dbReference type="Pfam" id="PF00512">
    <property type="entry name" value="HisKA"/>
    <property type="match status" value="1"/>
</dbReference>
<evidence type="ECO:0000259" key="15">
    <source>
        <dbReference type="PROSITE" id="PS50109"/>
    </source>
</evidence>
<dbReference type="InterPro" id="IPR036097">
    <property type="entry name" value="HisK_dim/P_sf"/>
</dbReference>
<dbReference type="InterPro" id="IPR003661">
    <property type="entry name" value="HisK_dim/P_dom"/>
</dbReference>
<dbReference type="Gene3D" id="1.10.287.130">
    <property type="match status" value="1"/>
</dbReference>
<keyword evidence="14" id="KW-0812">Transmembrane</keyword>
<dbReference type="InterPro" id="IPR036890">
    <property type="entry name" value="HATPase_C_sf"/>
</dbReference>
<proteinExistence type="predicted"/>
<accession>A0AAE3DSR1</accession>
<evidence type="ECO:0000256" key="11">
    <source>
        <dbReference type="ARBA" id="ARBA00023012"/>
    </source>
</evidence>
<dbReference type="GO" id="GO:0000155">
    <property type="term" value="F:phosphorelay sensor kinase activity"/>
    <property type="evidence" value="ECO:0007669"/>
    <property type="project" value="InterPro"/>
</dbReference>
<dbReference type="Pfam" id="PF02518">
    <property type="entry name" value="HATPase_c"/>
    <property type="match status" value="1"/>
</dbReference>
<keyword evidence="6" id="KW-0597">Phosphoprotein</keyword>
<dbReference type="GO" id="GO:0005886">
    <property type="term" value="C:plasma membrane"/>
    <property type="evidence" value="ECO:0007669"/>
    <property type="project" value="UniProtKB-SubCell"/>
</dbReference>
<dbReference type="InterPro" id="IPR050351">
    <property type="entry name" value="BphY/WalK/GraS-like"/>
</dbReference>
<keyword evidence="12 14" id="KW-0472">Membrane</keyword>
<evidence type="ECO:0000256" key="4">
    <source>
        <dbReference type="ARBA" id="ARBA00012438"/>
    </source>
</evidence>
<gene>
    <name evidence="16" type="ORF">LKD71_07605</name>
</gene>
<evidence type="ECO:0000256" key="14">
    <source>
        <dbReference type="SAM" id="Phobius"/>
    </source>
</evidence>
<dbReference type="SUPFAM" id="SSF55874">
    <property type="entry name" value="ATPase domain of HSP90 chaperone/DNA topoisomerase II/histidine kinase"/>
    <property type="match status" value="1"/>
</dbReference>
<dbReference type="AlphaFoldDB" id="A0AAE3DSR1"/>
<dbReference type="InterPro" id="IPR035965">
    <property type="entry name" value="PAS-like_dom_sf"/>
</dbReference>
<dbReference type="PRINTS" id="PR00344">
    <property type="entry name" value="BCTRLSENSOR"/>
</dbReference>
<evidence type="ECO:0000256" key="3">
    <source>
        <dbReference type="ARBA" id="ARBA00004314"/>
    </source>
</evidence>
<dbReference type="SMART" id="SM00388">
    <property type="entry name" value="HisKA"/>
    <property type="match status" value="1"/>
</dbReference>
<evidence type="ECO:0000256" key="13">
    <source>
        <dbReference type="SAM" id="Coils"/>
    </source>
</evidence>
<feature type="transmembrane region" description="Helical" evidence="14">
    <location>
        <begin position="149"/>
        <end position="169"/>
    </location>
</feature>
<feature type="coiled-coil region" evidence="13">
    <location>
        <begin position="398"/>
        <end position="429"/>
    </location>
</feature>
<feature type="domain" description="Histidine kinase" evidence="15">
    <location>
        <begin position="338"/>
        <end position="550"/>
    </location>
</feature>
<dbReference type="Gene3D" id="3.30.565.10">
    <property type="entry name" value="Histidine kinase-like ATPase, C-terminal domain"/>
    <property type="match status" value="1"/>
</dbReference>
<keyword evidence="7" id="KW-0808">Transferase</keyword>
<dbReference type="FunFam" id="3.30.565.10:FF:000023">
    <property type="entry name" value="PAS domain-containing sensor histidine kinase"/>
    <property type="match status" value="1"/>
</dbReference>
<dbReference type="GO" id="GO:0016036">
    <property type="term" value="P:cellular response to phosphate starvation"/>
    <property type="evidence" value="ECO:0007669"/>
    <property type="project" value="TreeGrafter"/>
</dbReference>
<keyword evidence="14" id="KW-1133">Transmembrane helix</keyword>
<evidence type="ECO:0000313" key="16">
    <source>
        <dbReference type="EMBL" id="MCC2189669.1"/>
    </source>
</evidence>
<keyword evidence="8" id="KW-0547">Nucleotide-binding</keyword>
<reference evidence="16 17" key="1">
    <citation type="submission" date="2021-10" db="EMBL/GenBank/DDBJ databases">
        <title>Anaerobic single-cell dispensing facilitates the cultivation of human gut bacteria.</title>
        <authorList>
            <person name="Afrizal A."/>
        </authorList>
    </citation>
    <scope>NUCLEOTIDE SEQUENCE [LARGE SCALE GENOMIC DNA]</scope>
    <source>
        <strain evidence="16 17">CLA-AA-H277</strain>
    </source>
</reference>
<evidence type="ECO:0000256" key="10">
    <source>
        <dbReference type="ARBA" id="ARBA00022840"/>
    </source>
</evidence>
<dbReference type="RefSeq" id="WP_227614957.1">
    <property type="nucleotide sequence ID" value="NZ_JAJEPR010000010.1"/>
</dbReference>
<comment type="subcellular location">
    <subcellularLocation>
        <location evidence="2">Cell membrane</location>
    </subcellularLocation>
    <subcellularLocation>
        <location evidence="3">Membrane raft</location>
        <topology evidence="3">Multi-pass membrane protein</topology>
    </subcellularLocation>
</comment>
<evidence type="ECO:0000256" key="8">
    <source>
        <dbReference type="ARBA" id="ARBA00022741"/>
    </source>
</evidence>
<dbReference type="CDD" id="cd00082">
    <property type="entry name" value="HisKA"/>
    <property type="match status" value="1"/>
</dbReference>
<evidence type="ECO:0000256" key="2">
    <source>
        <dbReference type="ARBA" id="ARBA00004236"/>
    </source>
</evidence>
<keyword evidence="5" id="KW-1003">Cell membrane</keyword>
<dbReference type="InterPro" id="IPR031967">
    <property type="entry name" value="PhoR_single_Cache-like_dom"/>
</dbReference>
<dbReference type="Pfam" id="PF13188">
    <property type="entry name" value="PAS_8"/>
    <property type="match status" value="1"/>
</dbReference>
<dbReference type="EMBL" id="JAJEPR010000010">
    <property type="protein sequence ID" value="MCC2189669.1"/>
    <property type="molecule type" value="Genomic_DNA"/>
</dbReference>
<dbReference type="FunFam" id="1.10.287.130:FF:000001">
    <property type="entry name" value="Two-component sensor histidine kinase"/>
    <property type="match status" value="1"/>
</dbReference>
<keyword evidence="13" id="KW-0175">Coiled coil</keyword>
<keyword evidence="9 16" id="KW-0418">Kinase</keyword>
<dbReference type="CDD" id="cd00075">
    <property type="entry name" value="HATPase"/>
    <property type="match status" value="1"/>
</dbReference>
<dbReference type="PANTHER" id="PTHR45453:SF1">
    <property type="entry name" value="PHOSPHATE REGULON SENSOR PROTEIN PHOR"/>
    <property type="match status" value="1"/>
</dbReference>
<dbReference type="SUPFAM" id="SSF55785">
    <property type="entry name" value="PYP-like sensor domain (PAS domain)"/>
    <property type="match status" value="1"/>
</dbReference>
<evidence type="ECO:0000256" key="9">
    <source>
        <dbReference type="ARBA" id="ARBA00022777"/>
    </source>
</evidence>
<protein>
    <recommendedName>
        <fullName evidence="4">histidine kinase</fullName>
        <ecNumber evidence="4">2.7.13.3</ecNumber>
    </recommendedName>
</protein>
<keyword evidence="17" id="KW-1185">Reference proteome</keyword>
<evidence type="ECO:0000256" key="6">
    <source>
        <dbReference type="ARBA" id="ARBA00022553"/>
    </source>
</evidence>
<dbReference type="GO" id="GO:0004721">
    <property type="term" value="F:phosphoprotein phosphatase activity"/>
    <property type="evidence" value="ECO:0007669"/>
    <property type="project" value="TreeGrafter"/>
</dbReference>
<dbReference type="SMART" id="SM00387">
    <property type="entry name" value="HATPase_c"/>
    <property type="match status" value="1"/>
</dbReference>
<dbReference type="PANTHER" id="PTHR45453">
    <property type="entry name" value="PHOSPHATE REGULON SENSOR PROTEIN PHOR"/>
    <property type="match status" value="1"/>
</dbReference>
<dbReference type="Proteomes" id="UP001197875">
    <property type="component" value="Unassembled WGS sequence"/>
</dbReference>
<organism evidence="16 17">
    <name type="scientific">Fusicatenibacter faecihominis</name>
    <dbReference type="NCBI Taxonomy" id="2881276"/>
    <lineage>
        <taxon>Bacteria</taxon>
        <taxon>Bacillati</taxon>
        <taxon>Bacillota</taxon>
        <taxon>Clostridia</taxon>
        <taxon>Lachnospirales</taxon>
        <taxon>Lachnospiraceae</taxon>
        <taxon>Fusicatenibacter</taxon>
    </lineage>
</organism>
<dbReference type="Gene3D" id="3.30.450.20">
    <property type="entry name" value="PAS domain"/>
    <property type="match status" value="1"/>
</dbReference>
<sequence length="550" mass="61526">MTKRIFRSIFSVSAVILVISIGLIMGLLYGHFGDQLEKELKQEAVYLAIAVENDGVESLNRLSKTGERVTLIDEDGTVLYDNKADAGTMENHQDREEVQAAQKSGEGYASRTSATLGEKTVYYALRLENGQILRVSSTQYTIVRILGGLIQPILVMIFLMLILSLAAAFHSSRKIVEPLNKLNLDDPKMNDTYDEITPLLTRINKQQKTIREQLSEAKRQQEEFAIITNNMSEGLLVIDKQTEILSCNTSAVKLLGAKKAVTDQSVLTMNRSEPFRKAVEGVLKGKHMADFIELEDGVRQLIANPVLEDGKVTGAVLLLVDVTEKMQRESLRREFTANVSHELRTPLTSISGFAEIMQDGYVKPEDVKRVAGKIYDEAQRLITLVGDVMEISRLDEGITEYKKERVDLLDVVEDCKERLQEAADRKEIQVEVIGQSFVFETTKTILEEVVYNLMDNAIKYNKEQGKVTVRIFQKDGEFGFSVKDTGIGIPLIHQDRIFERFYRVDKSRSKEIGGTGLGLSIVKHGVSCLGAKISVDSIQDEGSTFTVTWG</sequence>
<evidence type="ECO:0000256" key="7">
    <source>
        <dbReference type="ARBA" id="ARBA00022679"/>
    </source>
</evidence>
<dbReference type="GO" id="GO:0045121">
    <property type="term" value="C:membrane raft"/>
    <property type="evidence" value="ECO:0007669"/>
    <property type="project" value="UniProtKB-SubCell"/>
</dbReference>
<dbReference type="InterPro" id="IPR004358">
    <property type="entry name" value="Sig_transdc_His_kin-like_C"/>
</dbReference>
<keyword evidence="10" id="KW-0067">ATP-binding</keyword>
<dbReference type="EC" id="2.7.13.3" evidence="4"/>
<keyword evidence="11" id="KW-0902">Two-component regulatory system</keyword>
<comment type="catalytic activity">
    <reaction evidence="1">
        <text>ATP + protein L-histidine = ADP + protein N-phospho-L-histidine.</text>
        <dbReference type="EC" id="2.7.13.3"/>
    </reaction>
</comment>
<dbReference type="InterPro" id="IPR003594">
    <property type="entry name" value="HATPase_dom"/>
</dbReference>